<keyword evidence="8" id="KW-0812">Transmembrane</keyword>
<keyword evidence="8" id="KW-1133">Transmembrane helix</keyword>
<dbReference type="InterPro" id="IPR006629">
    <property type="entry name" value="LITAF"/>
</dbReference>
<dbReference type="Pfam" id="PF10601">
    <property type="entry name" value="zf-LITAF-like"/>
    <property type="match status" value="1"/>
</dbReference>
<accession>A0AA88Y004</accession>
<dbReference type="GO" id="GO:0008270">
    <property type="term" value="F:zinc ion binding"/>
    <property type="evidence" value="ECO:0007669"/>
    <property type="project" value="TreeGrafter"/>
</dbReference>
<comment type="similarity">
    <text evidence="4">Belongs to the CDIP1/LITAF family.</text>
</comment>
<dbReference type="EMBL" id="VSWD01000008">
    <property type="protein sequence ID" value="KAK3095108.1"/>
    <property type="molecule type" value="Genomic_DNA"/>
</dbReference>
<sequence>MSRSVFHEMPVPMTCTQCGASVVTATEYETGMLTWMIAGMLCLLGCWPCCLIPFCVDGCKDVIHSCPNCKTRLGVYRRVS</sequence>
<protein>
    <recommendedName>
        <fullName evidence="9">LITAF domain-containing protein</fullName>
    </recommendedName>
</protein>
<proteinExistence type="inferred from homology"/>
<comment type="caution">
    <text evidence="10">The sequence shown here is derived from an EMBL/GenBank/DDBJ whole genome shotgun (WGS) entry which is preliminary data.</text>
</comment>
<feature type="domain" description="LITAF" evidence="9">
    <location>
        <begin position="1"/>
        <end position="78"/>
    </location>
</feature>
<dbReference type="PANTHER" id="PTHR23292:SF6">
    <property type="entry name" value="FI16602P1-RELATED"/>
    <property type="match status" value="1"/>
</dbReference>
<evidence type="ECO:0000256" key="7">
    <source>
        <dbReference type="ARBA" id="ARBA00023136"/>
    </source>
</evidence>
<name>A0AA88Y004_PINIB</name>
<dbReference type="GO" id="GO:0031902">
    <property type="term" value="C:late endosome membrane"/>
    <property type="evidence" value="ECO:0007669"/>
    <property type="project" value="UniProtKB-SubCell"/>
</dbReference>
<keyword evidence="6" id="KW-0862">Zinc</keyword>
<feature type="transmembrane region" description="Helical" evidence="8">
    <location>
        <begin position="32"/>
        <end position="56"/>
    </location>
</feature>
<evidence type="ECO:0000256" key="1">
    <source>
        <dbReference type="ARBA" id="ARBA00004414"/>
    </source>
</evidence>
<evidence type="ECO:0000256" key="4">
    <source>
        <dbReference type="ARBA" id="ARBA00005975"/>
    </source>
</evidence>
<dbReference type="Proteomes" id="UP001186944">
    <property type="component" value="Unassembled WGS sequence"/>
</dbReference>
<dbReference type="PROSITE" id="PS51837">
    <property type="entry name" value="LITAF"/>
    <property type="match status" value="1"/>
</dbReference>
<evidence type="ECO:0000313" key="10">
    <source>
        <dbReference type="EMBL" id="KAK3095108.1"/>
    </source>
</evidence>
<evidence type="ECO:0000256" key="6">
    <source>
        <dbReference type="ARBA" id="ARBA00022833"/>
    </source>
</evidence>
<gene>
    <name evidence="10" type="ORF">FSP39_010410</name>
</gene>
<dbReference type="SMART" id="SM00714">
    <property type="entry name" value="LITAF"/>
    <property type="match status" value="1"/>
</dbReference>
<dbReference type="AlphaFoldDB" id="A0AA88Y004"/>
<evidence type="ECO:0000259" key="9">
    <source>
        <dbReference type="PROSITE" id="PS51837"/>
    </source>
</evidence>
<evidence type="ECO:0000256" key="3">
    <source>
        <dbReference type="ARBA" id="ARBA00004630"/>
    </source>
</evidence>
<evidence type="ECO:0000256" key="5">
    <source>
        <dbReference type="ARBA" id="ARBA00022723"/>
    </source>
</evidence>
<reference evidence="10" key="1">
    <citation type="submission" date="2019-08" db="EMBL/GenBank/DDBJ databases">
        <title>The improved chromosome-level genome for the pearl oyster Pinctada fucata martensii using PacBio sequencing and Hi-C.</title>
        <authorList>
            <person name="Zheng Z."/>
        </authorList>
    </citation>
    <scope>NUCLEOTIDE SEQUENCE</scope>
    <source>
        <strain evidence="10">ZZ-2019</strain>
        <tissue evidence="10">Adductor muscle</tissue>
    </source>
</reference>
<dbReference type="PANTHER" id="PTHR23292">
    <property type="entry name" value="LIPOPOLYSACCHARIDE-INDUCED TUMOR NECROSIS FACTOR-ALPHA FACTOR"/>
    <property type="match status" value="1"/>
</dbReference>
<comment type="subcellular location">
    <subcellularLocation>
        <location evidence="2">Endosome membrane</location>
        <topology evidence="2">Peripheral membrane protein</topology>
    </subcellularLocation>
    <subcellularLocation>
        <location evidence="1">Late endosome membrane</location>
    </subcellularLocation>
    <subcellularLocation>
        <location evidence="3">Lysosome membrane</location>
        <topology evidence="3">Peripheral membrane protein</topology>
        <orientation evidence="3">Cytoplasmic side</orientation>
    </subcellularLocation>
</comment>
<evidence type="ECO:0000256" key="8">
    <source>
        <dbReference type="SAM" id="Phobius"/>
    </source>
</evidence>
<keyword evidence="5" id="KW-0479">Metal-binding</keyword>
<keyword evidence="7 8" id="KW-0472">Membrane</keyword>
<dbReference type="GO" id="GO:0005765">
    <property type="term" value="C:lysosomal membrane"/>
    <property type="evidence" value="ECO:0007669"/>
    <property type="project" value="UniProtKB-SubCell"/>
</dbReference>
<evidence type="ECO:0000256" key="2">
    <source>
        <dbReference type="ARBA" id="ARBA00004481"/>
    </source>
</evidence>
<keyword evidence="11" id="KW-1185">Reference proteome</keyword>
<evidence type="ECO:0000313" key="11">
    <source>
        <dbReference type="Proteomes" id="UP001186944"/>
    </source>
</evidence>
<organism evidence="10 11">
    <name type="scientific">Pinctada imbricata</name>
    <name type="common">Atlantic pearl-oyster</name>
    <name type="synonym">Pinctada martensii</name>
    <dbReference type="NCBI Taxonomy" id="66713"/>
    <lineage>
        <taxon>Eukaryota</taxon>
        <taxon>Metazoa</taxon>
        <taxon>Spiralia</taxon>
        <taxon>Lophotrochozoa</taxon>
        <taxon>Mollusca</taxon>
        <taxon>Bivalvia</taxon>
        <taxon>Autobranchia</taxon>
        <taxon>Pteriomorphia</taxon>
        <taxon>Pterioida</taxon>
        <taxon>Pterioidea</taxon>
        <taxon>Pteriidae</taxon>
        <taxon>Pinctada</taxon>
    </lineage>
</organism>
<dbReference type="InterPro" id="IPR037519">
    <property type="entry name" value="LITAF_fam"/>
</dbReference>